<accession>A0A835KAP6</accession>
<dbReference type="Gene3D" id="3.40.1050.10">
    <property type="entry name" value="Carbonic anhydrase"/>
    <property type="match status" value="1"/>
</dbReference>
<proteinExistence type="inferred from homology"/>
<dbReference type="EMBL" id="JADGMS010000005">
    <property type="protein sequence ID" value="KAF9682471.1"/>
    <property type="molecule type" value="Genomic_DNA"/>
</dbReference>
<dbReference type="SMART" id="SM00947">
    <property type="entry name" value="Pro_CA"/>
    <property type="match status" value="1"/>
</dbReference>
<dbReference type="AlphaFoldDB" id="A0A835KAP6"/>
<dbReference type="InterPro" id="IPR045066">
    <property type="entry name" value="Beta_CA_cladeB"/>
</dbReference>
<comment type="similarity">
    <text evidence="2 9">Belongs to the beta-class carbonic anhydrase family.</text>
</comment>
<dbReference type="GO" id="GO:0008270">
    <property type="term" value="F:zinc ion binding"/>
    <property type="evidence" value="ECO:0007669"/>
    <property type="project" value="UniProtKB-UniRule"/>
</dbReference>
<evidence type="ECO:0000256" key="3">
    <source>
        <dbReference type="ARBA" id="ARBA00012925"/>
    </source>
</evidence>
<keyword evidence="5 8" id="KW-0862">Zinc</keyword>
<evidence type="ECO:0000256" key="8">
    <source>
        <dbReference type="PIRSR" id="PIRSR601765-1"/>
    </source>
</evidence>
<keyword evidence="8" id="KW-0479">Metal-binding</keyword>
<dbReference type="CDD" id="cd00884">
    <property type="entry name" value="beta_CA_cladeB"/>
    <property type="match status" value="1"/>
</dbReference>
<protein>
    <recommendedName>
        <fullName evidence="3 9">Carbonic anhydrase</fullName>
        <ecNumber evidence="3 9">4.2.1.1</ecNumber>
    </recommendedName>
    <alternativeName>
        <fullName evidence="9">Carbonate dehydratase</fullName>
    </alternativeName>
</protein>
<feature type="binding site" evidence="8">
    <location>
        <position position="149"/>
    </location>
    <ligand>
        <name>Zn(2+)</name>
        <dbReference type="ChEBI" id="CHEBI:29105"/>
    </ligand>
</feature>
<evidence type="ECO:0000256" key="9">
    <source>
        <dbReference type="RuleBase" id="RU003956"/>
    </source>
</evidence>
<comment type="cofactor">
    <cofactor evidence="8">
        <name>Zn(2+)</name>
        <dbReference type="ChEBI" id="CHEBI:29105"/>
    </cofactor>
    <text evidence="8">Binds 1 zinc ion per subunit.</text>
</comment>
<evidence type="ECO:0000256" key="7">
    <source>
        <dbReference type="ARBA" id="ARBA00048348"/>
    </source>
</evidence>
<feature type="binding site" evidence="8">
    <location>
        <position position="209"/>
    </location>
    <ligand>
        <name>Zn(2+)</name>
        <dbReference type="ChEBI" id="CHEBI:29105"/>
    </ligand>
</feature>
<feature type="binding site" evidence="8">
    <location>
        <position position="147"/>
    </location>
    <ligand>
        <name>Zn(2+)</name>
        <dbReference type="ChEBI" id="CHEBI:29105"/>
    </ligand>
</feature>
<dbReference type="GO" id="GO:0004089">
    <property type="term" value="F:carbonate dehydratase activity"/>
    <property type="evidence" value="ECO:0007669"/>
    <property type="project" value="UniProtKB-UniRule"/>
</dbReference>
<comment type="caution">
    <text evidence="10">The sequence shown here is derived from an EMBL/GenBank/DDBJ whole genome shotgun (WGS) entry which is preliminary data.</text>
</comment>
<dbReference type="InterPro" id="IPR036874">
    <property type="entry name" value="Carbonic_anhydrase_sf"/>
</dbReference>
<dbReference type="Pfam" id="PF00484">
    <property type="entry name" value="Pro_CA"/>
    <property type="match status" value="1"/>
</dbReference>
<dbReference type="SUPFAM" id="SSF53056">
    <property type="entry name" value="beta-carbonic anhydrase, cab"/>
    <property type="match status" value="1"/>
</dbReference>
<dbReference type="PANTHER" id="PTHR11002">
    <property type="entry name" value="CARBONIC ANHYDRASE"/>
    <property type="match status" value="1"/>
</dbReference>
<dbReference type="FunFam" id="3.40.1050.10:FF:000003">
    <property type="entry name" value="Carbonic anhydrase"/>
    <property type="match status" value="1"/>
</dbReference>
<organism evidence="10 11">
    <name type="scientific">Salix dunnii</name>
    <dbReference type="NCBI Taxonomy" id="1413687"/>
    <lineage>
        <taxon>Eukaryota</taxon>
        <taxon>Viridiplantae</taxon>
        <taxon>Streptophyta</taxon>
        <taxon>Embryophyta</taxon>
        <taxon>Tracheophyta</taxon>
        <taxon>Spermatophyta</taxon>
        <taxon>Magnoliopsida</taxon>
        <taxon>eudicotyledons</taxon>
        <taxon>Gunneridae</taxon>
        <taxon>Pentapetalae</taxon>
        <taxon>rosids</taxon>
        <taxon>fabids</taxon>
        <taxon>Malpighiales</taxon>
        <taxon>Salicaceae</taxon>
        <taxon>Saliceae</taxon>
        <taxon>Salix</taxon>
    </lineage>
</organism>
<keyword evidence="4" id="KW-0702">S-nitrosylation</keyword>
<feature type="binding site" evidence="8">
    <location>
        <position position="206"/>
    </location>
    <ligand>
        <name>Zn(2+)</name>
        <dbReference type="ChEBI" id="CHEBI:29105"/>
    </ligand>
</feature>
<evidence type="ECO:0000313" key="11">
    <source>
        <dbReference type="Proteomes" id="UP000657918"/>
    </source>
</evidence>
<comment type="function">
    <text evidence="1 9">Reversible hydration of carbon dioxide.</text>
</comment>
<reference evidence="10 11" key="1">
    <citation type="submission" date="2020-10" db="EMBL/GenBank/DDBJ databases">
        <title>Plant Genome Project.</title>
        <authorList>
            <person name="Zhang R.-G."/>
        </authorList>
    </citation>
    <scope>NUCLEOTIDE SEQUENCE [LARGE SCALE GENOMIC DNA]</scope>
    <source>
        <strain evidence="10">FAFU-HL-1</strain>
        <tissue evidence="10">Leaf</tissue>
    </source>
</reference>
<dbReference type="InterPro" id="IPR001765">
    <property type="entry name" value="Carbonic_anhydrase"/>
</dbReference>
<evidence type="ECO:0000256" key="6">
    <source>
        <dbReference type="ARBA" id="ARBA00023239"/>
    </source>
</evidence>
<evidence type="ECO:0000313" key="10">
    <source>
        <dbReference type="EMBL" id="KAF9682471.1"/>
    </source>
</evidence>
<keyword evidence="11" id="KW-1185">Reference proteome</keyword>
<gene>
    <name evidence="10" type="ORF">SADUNF_Sadunf05G0112300</name>
</gene>
<dbReference type="PANTHER" id="PTHR11002:SF19">
    <property type="entry name" value="BETA CARBONIC ANHYDRASE 6, MITOCHONDRIAL"/>
    <property type="match status" value="1"/>
</dbReference>
<evidence type="ECO:0000256" key="2">
    <source>
        <dbReference type="ARBA" id="ARBA00006217"/>
    </source>
</evidence>
<comment type="catalytic activity">
    <reaction evidence="7 9">
        <text>hydrogencarbonate + H(+) = CO2 + H2O</text>
        <dbReference type="Rhea" id="RHEA:10748"/>
        <dbReference type="ChEBI" id="CHEBI:15377"/>
        <dbReference type="ChEBI" id="CHEBI:15378"/>
        <dbReference type="ChEBI" id="CHEBI:16526"/>
        <dbReference type="ChEBI" id="CHEBI:17544"/>
        <dbReference type="EC" id="4.2.1.1"/>
    </reaction>
</comment>
<name>A0A835KAP6_9ROSI</name>
<evidence type="ECO:0000256" key="1">
    <source>
        <dbReference type="ARBA" id="ARBA00002904"/>
    </source>
</evidence>
<keyword evidence="6 9" id="KW-0456">Lyase</keyword>
<sequence length="326" mass="37101">MIWRIRSKTRSIITTMVSLRPSSVKLSPFSAITNSFTGFQRNWLSLRTEKLGRVDNTRLRLSSALKVKSFLRLDAWIISAGHAQELKSSKIQNMSISDGMEDFFDKIKQRPFAFHPYCPVLLKNRGEVEHFKTLAEVQSPQFMVIACVDSRVCPSNILGFQPGEAFMVRNVANLVPPLENGPTETNAAVEFAVKILQVQNIFVIGHSCCAGIQTLMTMQDDENPSFIEKWVGNAKVAKLRTKEDANHLSFDQQCKHCEKESINCSLLNLLTYPWIEERVRKGTLSLLGGYYDFLSCTFEIWTVDFKESNAFSHRSKLSVKDKVFWS</sequence>
<dbReference type="EC" id="4.2.1.1" evidence="3 9"/>
<dbReference type="OrthoDB" id="10248475at2759"/>
<evidence type="ECO:0000256" key="5">
    <source>
        <dbReference type="ARBA" id="ARBA00022833"/>
    </source>
</evidence>
<dbReference type="Proteomes" id="UP000657918">
    <property type="component" value="Unassembled WGS sequence"/>
</dbReference>
<evidence type="ECO:0000256" key="4">
    <source>
        <dbReference type="ARBA" id="ARBA00022799"/>
    </source>
</evidence>